<dbReference type="PRINTS" id="PR00749">
    <property type="entry name" value="LYSOZYMEG"/>
</dbReference>
<keyword evidence="1" id="KW-0732">Signal</keyword>
<evidence type="ECO:0000256" key="1">
    <source>
        <dbReference type="SAM" id="SignalP"/>
    </source>
</evidence>
<accession>A0AAD8BXG7</accession>
<dbReference type="EMBL" id="JASAOG010000029">
    <property type="protein sequence ID" value="KAK0061590.1"/>
    <property type="molecule type" value="Genomic_DNA"/>
</dbReference>
<feature type="chain" id="PRO_5042220630" evidence="1">
    <location>
        <begin position="19"/>
        <end position="212"/>
    </location>
</feature>
<keyword evidence="3" id="KW-1185">Reference proteome</keyword>
<name>A0AAD8BXG7_BIOPF</name>
<organism evidence="2 3">
    <name type="scientific">Biomphalaria pfeifferi</name>
    <name type="common">Bloodfluke planorb</name>
    <name type="synonym">Freshwater snail</name>
    <dbReference type="NCBI Taxonomy" id="112525"/>
    <lineage>
        <taxon>Eukaryota</taxon>
        <taxon>Metazoa</taxon>
        <taxon>Spiralia</taxon>
        <taxon>Lophotrochozoa</taxon>
        <taxon>Mollusca</taxon>
        <taxon>Gastropoda</taxon>
        <taxon>Heterobranchia</taxon>
        <taxon>Euthyneura</taxon>
        <taxon>Panpulmonata</taxon>
        <taxon>Hygrophila</taxon>
        <taxon>Lymnaeoidea</taxon>
        <taxon>Planorbidae</taxon>
        <taxon>Biomphalaria</taxon>
    </lineage>
</organism>
<dbReference type="GO" id="GO:0003796">
    <property type="term" value="F:lysozyme activity"/>
    <property type="evidence" value="ECO:0007669"/>
    <property type="project" value="InterPro"/>
</dbReference>
<dbReference type="Gene3D" id="1.10.530.10">
    <property type="match status" value="1"/>
</dbReference>
<reference evidence="2" key="2">
    <citation type="submission" date="2023-04" db="EMBL/GenBank/DDBJ databases">
        <authorList>
            <person name="Bu L."/>
            <person name="Lu L."/>
            <person name="Laidemitt M.R."/>
            <person name="Zhang S.M."/>
            <person name="Mutuku M."/>
            <person name="Mkoji G."/>
            <person name="Steinauer M."/>
            <person name="Loker E.S."/>
        </authorList>
    </citation>
    <scope>NUCLEOTIDE SEQUENCE</scope>
    <source>
        <strain evidence="2">KasaAsao</strain>
        <tissue evidence="2">Whole Snail</tissue>
    </source>
</reference>
<dbReference type="GO" id="GO:0009253">
    <property type="term" value="P:peptidoglycan catabolic process"/>
    <property type="evidence" value="ECO:0007669"/>
    <property type="project" value="InterPro"/>
</dbReference>
<dbReference type="AlphaFoldDB" id="A0AAD8BXG7"/>
<sequence>MRLLILTTLVVATYAGLADKIEKKSIPKPAPRTCYGDVNALNPTGRKKGGVAASNRMIQADLASLTKYRECFQKVADKFCIQASILGAIASRESRGGALLYKTKGFGDKGNAWGIMQCDIRYSGLNCTSVPWNSCAHIEMMTGQLIIPFMKQVKKKHQKWPAAKQLQGGVAAYNFGVKNVKSWAGLDSGSTGNDYSNDVIARAKWLHLKKWN</sequence>
<proteinExistence type="predicted"/>
<dbReference type="PANTHER" id="PTHR31698">
    <property type="entry name" value="LYSOZYME G FAMILY MEMBER"/>
    <property type="match status" value="1"/>
</dbReference>
<gene>
    <name evidence="2" type="ORF">Bpfe_008972</name>
</gene>
<evidence type="ECO:0000313" key="2">
    <source>
        <dbReference type="EMBL" id="KAK0061590.1"/>
    </source>
</evidence>
<dbReference type="Proteomes" id="UP001233172">
    <property type="component" value="Unassembled WGS sequence"/>
</dbReference>
<dbReference type="InterPro" id="IPR002152">
    <property type="entry name" value="Glyco_hydro_23"/>
</dbReference>
<dbReference type="PANTHER" id="PTHR31698:SF8">
    <property type="entry name" value="LYSOZYME G-RELATED"/>
    <property type="match status" value="1"/>
</dbReference>
<protein>
    <submittedName>
        <fullName evidence="2">Glycine glutamate and proline-rich protein</fullName>
    </submittedName>
</protein>
<dbReference type="SUPFAM" id="SSF53955">
    <property type="entry name" value="Lysozyme-like"/>
    <property type="match status" value="1"/>
</dbReference>
<evidence type="ECO:0000313" key="3">
    <source>
        <dbReference type="Proteomes" id="UP001233172"/>
    </source>
</evidence>
<dbReference type="CDD" id="cd01021">
    <property type="entry name" value="GEWL"/>
    <property type="match status" value="1"/>
</dbReference>
<dbReference type="InterPro" id="IPR023346">
    <property type="entry name" value="Lysozyme-like_dom_sf"/>
</dbReference>
<feature type="signal peptide" evidence="1">
    <location>
        <begin position="1"/>
        <end position="18"/>
    </location>
</feature>
<reference evidence="2" key="1">
    <citation type="journal article" date="2023" name="PLoS Negl. Trop. Dis.">
        <title>A genome sequence for Biomphalaria pfeifferi, the major vector snail for the human-infecting parasite Schistosoma mansoni.</title>
        <authorList>
            <person name="Bu L."/>
            <person name="Lu L."/>
            <person name="Laidemitt M.R."/>
            <person name="Zhang S.M."/>
            <person name="Mutuku M."/>
            <person name="Mkoji G."/>
            <person name="Steinauer M."/>
            <person name="Loker E.S."/>
        </authorList>
    </citation>
    <scope>NUCLEOTIDE SEQUENCE</scope>
    <source>
        <strain evidence="2">KasaAsao</strain>
    </source>
</reference>
<comment type="caution">
    <text evidence="2">The sequence shown here is derived from an EMBL/GenBank/DDBJ whole genome shotgun (WGS) entry which is preliminary data.</text>
</comment>